<gene>
    <name evidence="2" type="ORF">HT99x_010985</name>
</gene>
<accession>A0AAE3HWN2</accession>
<dbReference type="Gene3D" id="3.30.420.10">
    <property type="entry name" value="Ribonuclease H-like superfamily/Ribonuclease H"/>
    <property type="match status" value="1"/>
</dbReference>
<sequence length="43" mass="5165">MTILDNAGYHKSEKIQKYLKKNKWVKLIFLPPYCPHLNLIEHV</sequence>
<organism evidence="2 3">
    <name type="scientific">Candidatus Berkiella aquae</name>
    <dbReference type="NCBI Taxonomy" id="295108"/>
    <lineage>
        <taxon>Bacteria</taxon>
        <taxon>Pseudomonadati</taxon>
        <taxon>Pseudomonadota</taxon>
        <taxon>Gammaproteobacteria</taxon>
        <taxon>Candidatus Berkiellales</taxon>
        <taxon>Candidatus Berkiellaceae</taxon>
        <taxon>Candidatus Berkiella</taxon>
    </lineage>
</organism>
<dbReference type="Proteomes" id="UP000051497">
    <property type="component" value="Unassembled WGS sequence"/>
</dbReference>
<dbReference type="EMBL" id="LKAJ02000001">
    <property type="protein sequence ID" value="MCS5711956.1"/>
    <property type="molecule type" value="Genomic_DNA"/>
</dbReference>
<keyword evidence="3" id="KW-1185">Reference proteome</keyword>
<feature type="domain" description="Tc1-like transposase DDE" evidence="1">
    <location>
        <begin position="3"/>
        <end position="43"/>
    </location>
</feature>
<evidence type="ECO:0000313" key="2">
    <source>
        <dbReference type="EMBL" id="MCS5711956.1"/>
    </source>
</evidence>
<evidence type="ECO:0000313" key="3">
    <source>
        <dbReference type="Proteomes" id="UP000051497"/>
    </source>
</evidence>
<dbReference type="Pfam" id="PF13358">
    <property type="entry name" value="DDE_3"/>
    <property type="match status" value="1"/>
</dbReference>
<name>A0AAE3HWN2_9GAMM</name>
<dbReference type="AlphaFoldDB" id="A0AAE3HWN2"/>
<dbReference type="InterPro" id="IPR038717">
    <property type="entry name" value="Tc1-like_DDE_dom"/>
</dbReference>
<proteinExistence type="predicted"/>
<protein>
    <submittedName>
        <fullName evidence="2">Transposase</fullName>
    </submittedName>
</protein>
<dbReference type="GO" id="GO:0003676">
    <property type="term" value="F:nucleic acid binding"/>
    <property type="evidence" value="ECO:0007669"/>
    <property type="project" value="InterPro"/>
</dbReference>
<comment type="caution">
    <text evidence="2">The sequence shown here is derived from an EMBL/GenBank/DDBJ whole genome shotgun (WGS) entry which is preliminary data.</text>
</comment>
<dbReference type="InterPro" id="IPR036397">
    <property type="entry name" value="RNaseH_sf"/>
</dbReference>
<reference evidence="2" key="2">
    <citation type="submission" date="2021-06" db="EMBL/GenBank/DDBJ databases">
        <title>Genomic Description and Analysis of Intracellular Bacteria, Candidatus Berkiella cookevillensis and Candidatus Berkiella aquae.</title>
        <authorList>
            <person name="Kidane D.T."/>
            <person name="Mehari Y.T."/>
            <person name="Rice F.C."/>
            <person name="Arivett B.A."/>
            <person name="Farone A.L."/>
            <person name="Berk S.G."/>
            <person name="Farone M.B."/>
        </authorList>
    </citation>
    <scope>NUCLEOTIDE SEQUENCE</scope>
    <source>
        <strain evidence="2">HT99</strain>
    </source>
</reference>
<reference evidence="2" key="1">
    <citation type="journal article" date="2016" name="Genome Announc.">
        <title>Draft Genome Sequences of Two Novel Amoeba-Resistant Intranuclear Bacteria, 'Candidatus Berkiella cookevillensis' and 'Candidatus Berkiella aquae'.</title>
        <authorList>
            <person name="Mehari Y.T."/>
            <person name="Arivett B.A."/>
            <person name="Farone A.L."/>
            <person name="Gunderson J.H."/>
            <person name="Farone M.B."/>
        </authorList>
    </citation>
    <scope>NUCLEOTIDE SEQUENCE</scope>
    <source>
        <strain evidence="2">HT99</strain>
    </source>
</reference>
<evidence type="ECO:0000259" key="1">
    <source>
        <dbReference type="Pfam" id="PF13358"/>
    </source>
</evidence>